<feature type="region of interest" description="Disordered" evidence="1">
    <location>
        <begin position="85"/>
        <end position="126"/>
    </location>
</feature>
<name>A0A026WBQ8_OOCBI</name>
<sequence length="145" mass="16294">KERESASERRSRAAKVLEMTRTRRNYTVCLPKRRICLEYESAARPGPYFTCTPDIDPYGGFSASMKPTLVPGRAFSETSRYFTRSGRVPGARVAPRTRNSSRCRILGPPTPPRPSSTSSSPSSRDIISTFPFLRGRYSRVAERAQ</sequence>
<gene>
    <name evidence="2" type="ORF">X777_07254</name>
</gene>
<accession>A0A026WBQ8</accession>
<proteinExistence type="predicted"/>
<protein>
    <submittedName>
        <fullName evidence="2">Uncharacterized protein</fullName>
    </submittedName>
</protein>
<feature type="compositionally biased region" description="Low complexity" evidence="1">
    <location>
        <begin position="115"/>
        <end position="124"/>
    </location>
</feature>
<evidence type="ECO:0000256" key="1">
    <source>
        <dbReference type="SAM" id="MobiDB-lite"/>
    </source>
</evidence>
<dbReference type="AlphaFoldDB" id="A0A026WBQ8"/>
<keyword evidence="3" id="KW-1185">Reference proteome</keyword>
<dbReference type="Proteomes" id="UP000053097">
    <property type="component" value="Unassembled WGS sequence"/>
</dbReference>
<feature type="non-terminal residue" evidence="2">
    <location>
        <position position="1"/>
    </location>
</feature>
<evidence type="ECO:0000313" key="3">
    <source>
        <dbReference type="Proteomes" id="UP000053097"/>
    </source>
</evidence>
<dbReference type="EMBL" id="KK107295">
    <property type="protein sequence ID" value="EZA53076.1"/>
    <property type="molecule type" value="Genomic_DNA"/>
</dbReference>
<organism evidence="2 3">
    <name type="scientific">Ooceraea biroi</name>
    <name type="common">Clonal raider ant</name>
    <name type="synonym">Cerapachys biroi</name>
    <dbReference type="NCBI Taxonomy" id="2015173"/>
    <lineage>
        <taxon>Eukaryota</taxon>
        <taxon>Metazoa</taxon>
        <taxon>Ecdysozoa</taxon>
        <taxon>Arthropoda</taxon>
        <taxon>Hexapoda</taxon>
        <taxon>Insecta</taxon>
        <taxon>Pterygota</taxon>
        <taxon>Neoptera</taxon>
        <taxon>Endopterygota</taxon>
        <taxon>Hymenoptera</taxon>
        <taxon>Apocrita</taxon>
        <taxon>Aculeata</taxon>
        <taxon>Formicoidea</taxon>
        <taxon>Formicidae</taxon>
        <taxon>Dorylinae</taxon>
        <taxon>Ooceraea</taxon>
    </lineage>
</organism>
<reference evidence="2 3" key="1">
    <citation type="journal article" date="2014" name="Curr. Biol.">
        <title>The genome of the clonal raider ant Cerapachys biroi.</title>
        <authorList>
            <person name="Oxley P.R."/>
            <person name="Ji L."/>
            <person name="Fetter-Pruneda I."/>
            <person name="McKenzie S.K."/>
            <person name="Li C."/>
            <person name="Hu H."/>
            <person name="Zhang G."/>
            <person name="Kronauer D.J."/>
        </authorList>
    </citation>
    <scope>NUCLEOTIDE SEQUENCE [LARGE SCALE GENOMIC DNA]</scope>
</reference>
<evidence type="ECO:0000313" key="2">
    <source>
        <dbReference type="EMBL" id="EZA53076.1"/>
    </source>
</evidence>